<evidence type="ECO:0000256" key="4">
    <source>
        <dbReference type="ARBA" id="ARBA00012682"/>
    </source>
</evidence>
<evidence type="ECO:0000313" key="14">
    <source>
        <dbReference type="EMBL" id="KPJ00132.1"/>
    </source>
</evidence>
<dbReference type="FunFam" id="2.60.40.200:FF:000013">
    <property type="entry name" value="Superoxide dismutase [Cu-Zn]"/>
    <property type="match status" value="1"/>
</dbReference>
<dbReference type="InterPro" id="IPR001424">
    <property type="entry name" value="SOD_Cu_Zn_dom"/>
</dbReference>
<feature type="chain" id="PRO_5008264022" description="superoxide dismutase" evidence="12">
    <location>
        <begin position="22"/>
        <end position="220"/>
    </location>
</feature>
<evidence type="ECO:0000256" key="2">
    <source>
        <dbReference type="ARBA" id="ARBA00001947"/>
    </source>
</evidence>
<evidence type="ECO:0000256" key="1">
    <source>
        <dbReference type="ARBA" id="ARBA00001935"/>
    </source>
</evidence>
<dbReference type="GO" id="GO:0005507">
    <property type="term" value="F:copper ion binding"/>
    <property type="evidence" value="ECO:0007669"/>
    <property type="project" value="InterPro"/>
</dbReference>
<keyword evidence="12" id="KW-0732">Signal</keyword>
<dbReference type="InterPro" id="IPR036423">
    <property type="entry name" value="SOD-like_Cu/Zn_dom_sf"/>
</dbReference>
<evidence type="ECO:0000256" key="7">
    <source>
        <dbReference type="ARBA" id="ARBA00022862"/>
    </source>
</evidence>
<comment type="cofactor">
    <cofactor evidence="1">
        <name>Cu cation</name>
        <dbReference type="ChEBI" id="CHEBI:23378"/>
    </cofactor>
</comment>
<feature type="domain" description="Superoxide dismutase copper/zinc binding" evidence="13">
    <location>
        <begin position="81"/>
        <end position="216"/>
    </location>
</feature>
<evidence type="ECO:0000313" key="15">
    <source>
        <dbReference type="Proteomes" id="UP000053268"/>
    </source>
</evidence>
<evidence type="ECO:0000256" key="10">
    <source>
        <dbReference type="ARBA" id="ARBA00023157"/>
    </source>
</evidence>
<organism evidence="14 15">
    <name type="scientific">Papilio xuthus</name>
    <name type="common">Asian swallowtail butterfly</name>
    <dbReference type="NCBI Taxonomy" id="66420"/>
    <lineage>
        <taxon>Eukaryota</taxon>
        <taxon>Metazoa</taxon>
        <taxon>Ecdysozoa</taxon>
        <taxon>Arthropoda</taxon>
        <taxon>Hexapoda</taxon>
        <taxon>Insecta</taxon>
        <taxon>Pterygota</taxon>
        <taxon>Neoptera</taxon>
        <taxon>Endopterygota</taxon>
        <taxon>Lepidoptera</taxon>
        <taxon>Glossata</taxon>
        <taxon>Ditrysia</taxon>
        <taxon>Papilionoidea</taxon>
        <taxon>Papilionidae</taxon>
        <taxon>Papilioninae</taxon>
        <taxon>Papilio</taxon>
    </lineage>
</organism>
<dbReference type="EMBL" id="KQ459472">
    <property type="protein sequence ID" value="KPJ00132.1"/>
    <property type="molecule type" value="Genomic_DNA"/>
</dbReference>
<keyword evidence="8" id="KW-0560">Oxidoreductase</keyword>
<evidence type="ECO:0000256" key="11">
    <source>
        <dbReference type="ARBA" id="ARBA00049204"/>
    </source>
</evidence>
<keyword evidence="10" id="KW-1015">Disulfide bond</keyword>
<comment type="catalytic activity">
    <reaction evidence="11">
        <text>2 superoxide + 2 H(+) = H2O2 + O2</text>
        <dbReference type="Rhea" id="RHEA:20696"/>
        <dbReference type="ChEBI" id="CHEBI:15378"/>
        <dbReference type="ChEBI" id="CHEBI:15379"/>
        <dbReference type="ChEBI" id="CHEBI:16240"/>
        <dbReference type="ChEBI" id="CHEBI:18421"/>
        <dbReference type="EC" id="1.15.1.1"/>
    </reaction>
</comment>
<keyword evidence="7" id="KW-0049">Antioxidant</keyword>
<evidence type="ECO:0000259" key="13">
    <source>
        <dbReference type="Pfam" id="PF00080"/>
    </source>
</evidence>
<proteinExistence type="inferred from homology"/>
<dbReference type="Gene3D" id="2.60.40.200">
    <property type="entry name" value="Superoxide dismutase, copper/zinc binding domain"/>
    <property type="match status" value="1"/>
</dbReference>
<keyword evidence="15" id="KW-1185">Reference proteome</keyword>
<keyword evidence="5" id="KW-0479">Metal-binding</keyword>
<dbReference type="InterPro" id="IPR024134">
    <property type="entry name" value="SOD_Cu/Zn_/chaperone"/>
</dbReference>
<dbReference type="EC" id="1.15.1.1" evidence="4"/>
<dbReference type="SUPFAM" id="SSF49329">
    <property type="entry name" value="Cu,Zn superoxide dismutase-like"/>
    <property type="match status" value="1"/>
</dbReference>
<dbReference type="CDD" id="cd00305">
    <property type="entry name" value="Cu-Zn_Superoxide_Dismutase"/>
    <property type="match status" value="1"/>
</dbReference>
<evidence type="ECO:0000256" key="5">
    <source>
        <dbReference type="ARBA" id="ARBA00022723"/>
    </source>
</evidence>
<dbReference type="Pfam" id="PF00080">
    <property type="entry name" value="Sod_Cu"/>
    <property type="match status" value="1"/>
</dbReference>
<evidence type="ECO:0000256" key="12">
    <source>
        <dbReference type="SAM" id="SignalP"/>
    </source>
</evidence>
<protein>
    <recommendedName>
        <fullName evidence="4">superoxide dismutase</fullName>
        <ecNumber evidence="4">1.15.1.1</ecNumber>
    </recommendedName>
</protein>
<evidence type="ECO:0000256" key="8">
    <source>
        <dbReference type="ARBA" id="ARBA00023002"/>
    </source>
</evidence>
<reference evidence="14 15" key="1">
    <citation type="journal article" date="2015" name="Nat. Commun.">
        <title>Outbred genome sequencing and CRISPR/Cas9 gene editing in butterflies.</title>
        <authorList>
            <person name="Li X."/>
            <person name="Fan D."/>
            <person name="Zhang W."/>
            <person name="Liu G."/>
            <person name="Zhang L."/>
            <person name="Zhao L."/>
            <person name="Fang X."/>
            <person name="Chen L."/>
            <person name="Dong Y."/>
            <person name="Chen Y."/>
            <person name="Ding Y."/>
            <person name="Zhao R."/>
            <person name="Feng M."/>
            <person name="Zhu Y."/>
            <person name="Feng Y."/>
            <person name="Jiang X."/>
            <person name="Zhu D."/>
            <person name="Xiang H."/>
            <person name="Feng X."/>
            <person name="Li S."/>
            <person name="Wang J."/>
            <person name="Zhang G."/>
            <person name="Kronforst M.R."/>
            <person name="Wang W."/>
        </authorList>
    </citation>
    <scope>NUCLEOTIDE SEQUENCE [LARGE SCALE GENOMIC DNA]</scope>
    <source>
        <strain evidence="14">Ya'a_city_454_Px</strain>
        <tissue evidence="14">Whole body</tissue>
    </source>
</reference>
<keyword evidence="6" id="KW-0862">Zinc</keyword>
<evidence type="ECO:0000256" key="6">
    <source>
        <dbReference type="ARBA" id="ARBA00022833"/>
    </source>
</evidence>
<dbReference type="Proteomes" id="UP000053268">
    <property type="component" value="Unassembled WGS sequence"/>
</dbReference>
<comment type="cofactor">
    <cofactor evidence="2">
        <name>Zn(2+)</name>
        <dbReference type="ChEBI" id="CHEBI:29105"/>
    </cofactor>
</comment>
<accession>A0A194Q3M4</accession>
<dbReference type="PANTHER" id="PTHR10003">
    <property type="entry name" value="SUPEROXIDE DISMUTASE CU-ZN -RELATED"/>
    <property type="match status" value="1"/>
</dbReference>
<dbReference type="AlphaFoldDB" id="A0A194Q3M4"/>
<evidence type="ECO:0000256" key="3">
    <source>
        <dbReference type="ARBA" id="ARBA00010457"/>
    </source>
</evidence>
<feature type="signal peptide" evidence="12">
    <location>
        <begin position="1"/>
        <end position="21"/>
    </location>
</feature>
<dbReference type="GO" id="GO:0004784">
    <property type="term" value="F:superoxide dismutase activity"/>
    <property type="evidence" value="ECO:0007669"/>
    <property type="project" value="UniProtKB-EC"/>
</dbReference>
<sequence>MNLRLHIFVIQVLWLIVVLNGKTIHGIPGYGRNLVIKSLPAIEDLQSNVYEVFMEPFLYGPRSAPGLQAVVYLKDDVESGVSGELVFTQVAPNGPVSIQGNITGLSAGLHGVHVHQSGDIDTDCKKIGPHYIAYYGRHGGPRDPIRHVGDLGNVKAEEGETLQVKIIDELISLAGPRSVVGRSLAITKGEDDYGRAGTEESALTGSSGPVIACGVIGYLH</sequence>
<evidence type="ECO:0000256" key="9">
    <source>
        <dbReference type="ARBA" id="ARBA00023008"/>
    </source>
</evidence>
<dbReference type="PRINTS" id="PR00068">
    <property type="entry name" value="CUZNDISMTASE"/>
</dbReference>
<name>A0A194Q3M4_PAPXU</name>
<gene>
    <name evidence="14" type="ORF">RR46_02919</name>
</gene>
<keyword evidence="9" id="KW-0186">Copper</keyword>
<comment type="similarity">
    <text evidence="3">Belongs to the Cu-Zn superoxide dismutase family.</text>
</comment>
<dbReference type="STRING" id="66420.A0A194Q3M4"/>